<proteinExistence type="predicted"/>
<evidence type="ECO:0000256" key="1">
    <source>
        <dbReference type="SAM" id="MobiDB-lite"/>
    </source>
</evidence>
<protein>
    <submittedName>
        <fullName evidence="2">Uncharacterized protein</fullName>
    </submittedName>
</protein>
<gene>
    <name evidence="2" type="ORF">Csp_F37980</name>
</gene>
<dbReference type="EMBL" id="FN543106">
    <property type="protein sequence ID" value="CBA31525.1"/>
    <property type="molecule type" value="Genomic_DNA"/>
</dbReference>
<reference evidence="2" key="1">
    <citation type="journal article" date="2010" name="Nature">
        <title>The Dynamic genome of Hydra.</title>
        <authorList>
            <person name="Chapman J.A."/>
            <person name="Kirkness E.F."/>
            <person name="Simakov O."/>
            <person name="Hampson S.E."/>
            <person name="Mitros T."/>
            <person name="Weinmaier T."/>
            <person name="Rattei T."/>
            <person name="Balasubramanian P.G."/>
            <person name="Borman J."/>
            <person name="Busam D."/>
            <person name="Disbennett K."/>
            <person name="Pfannkoch C."/>
            <person name="Sumin N."/>
            <person name="Sutton G."/>
            <person name="Viswanathan L."/>
            <person name="Walenz B."/>
            <person name="Goodstein D.M."/>
            <person name="Hellsten U."/>
            <person name="Kawashima T."/>
            <person name="Prochnik S.E."/>
            <person name="Putnam N.H."/>
            <person name="Shu S."/>
            <person name="Blumberg B."/>
            <person name="Dana C.E."/>
            <person name="Gee L."/>
            <person name="Kibler D.F."/>
            <person name="Law L."/>
            <person name="Lindgens D."/>
            <person name="Martinez D.E."/>
            <person name="Peng J."/>
            <person name="Wigge P.A."/>
            <person name="Bertulat B."/>
            <person name="Guder C."/>
            <person name="Nakamura Y."/>
            <person name="Ozbek S."/>
            <person name="Watanabe H."/>
            <person name="Khalturin K."/>
            <person name="Hemmrich G."/>
            <person name="Franke A."/>
            <person name="Augustin R."/>
            <person name="Fraune S."/>
            <person name="Hayakawa E."/>
            <person name="Hayakawa S."/>
            <person name="Hirose M."/>
            <person name="Hwang J."/>
            <person name="Ikeo K."/>
            <person name="Nishimiya-Fujisawa C."/>
            <person name="Ogura A."/>
            <person name="Takahashi T."/>
            <person name="Steinmetz P.R."/>
            <person name="Zhang X."/>
            <person name="Aufschnaiter R."/>
            <person name="Eder M.K."/>
            <person name="Gorny A.K."/>
            <person name="Salvenmoser W."/>
            <person name="Heimberg A.M."/>
            <person name="Wheeler B.M."/>
            <person name="Peterson K.J."/>
            <person name="Boettger A."/>
            <person name="Tischler P."/>
            <person name="Wolf A."/>
            <person name="Gojobori T."/>
            <person name="Remington K.A."/>
            <person name="Strausberg R.L."/>
            <person name="Venter J."/>
            <person name="Technau U."/>
            <person name="Hobmayer B."/>
            <person name="Bosch T.C."/>
            <person name="Holstein T.W."/>
            <person name="Fujisawa T."/>
            <person name="Bode H.R."/>
            <person name="David C.N."/>
            <person name="Rokhsar D.S."/>
            <person name="Steele R.E."/>
        </authorList>
    </citation>
    <scope>NUCLEOTIDE SEQUENCE</scope>
</reference>
<accession>C9YDV1</accession>
<evidence type="ECO:0000313" key="2">
    <source>
        <dbReference type="EMBL" id="CBA31525.1"/>
    </source>
</evidence>
<name>C9YDV1_CURXX</name>
<feature type="region of interest" description="Disordered" evidence="1">
    <location>
        <begin position="188"/>
        <end position="219"/>
    </location>
</feature>
<dbReference type="AlphaFoldDB" id="C9YDV1"/>
<organism evidence="2">
    <name type="scientific">Curvibacter symbiont subsp. Hydra magnipapillata</name>
    <dbReference type="NCBI Taxonomy" id="667019"/>
    <lineage>
        <taxon>Bacteria</taxon>
        <taxon>Pseudomonadati</taxon>
        <taxon>Pseudomonadota</taxon>
        <taxon>Betaproteobacteria</taxon>
        <taxon>Burkholderiales</taxon>
        <taxon>Comamonadaceae</taxon>
        <taxon>Curvibacter</taxon>
    </lineage>
</organism>
<sequence length="254" mass="28087">MKSRLQQEYSRLFLVAGRDGDCLINELGSVRALVVEVTVPMGWKALSEVWYGVQTDFGLPAPAIAVSGTDAIQLWFSSANDIDSTTAERFFTALKLRYLLGIPPSQLRLFPIRDVSSVPREKHTALVPSDRHSTGHWSAFISADLAAIFDVEPWLDMPPNMDQQADILSKLQPIKPDQLSTVLAALDSKTEREAEETAGPSADMGSASDEMNDGESPEIASMSPQEFLLQVMRDIRLPWQLRIEAAKALLPYKT</sequence>